<feature type="domain" description="Putative zinc-finger" evidence="1">
    <location>
        <begin position="4"/>
        <end position="38"/>
    </location>
</feature>
<keyword evidence="3" id="KW-1185">Reference proteome</keyword>
<dbReference type="Pfam" id="PF13490">
    <property type="entry name" value="zf-HC2"/>
    <property type="match status" value="1"/>
</dbReference>
<organism evidence="2 3">
    <name type="scientific">Marinobacter zhejiangensis</name>
    <dbReference type="NCBI Taxonomy" id="488535"/>
    <lineage>
        <taxon>Bacteria</taxon>
        <taxon>Pseudomonadati</taxon>
        <taxon>Pseudomonadota</taxon>
        <taxon>Gammaproteobacteria</taxon>
        <taxon>Pseudomonadales</taxon>
        <taxon>Marinobacteraceae</taxon>
        <taxon>Marinobacter</taxon>
    </lineage>
</organism>
<keyword evidence="2" id="KW-0863">Zinc-finger</keyword>
<dbReference type="Gene3D" id="1.10.10.1320">
    <property type="entry name" value="Anti-sigma factor, zinc-finger domain"/>
    <property type="match status" value="1"/>
</dbReference>
<dbReference type="AlphaFoldDB" id="A0A1I4LZ54"/>
<accession>A0A1I4LZ54</accession>
<dbReference type="InterPro" id="IPR027383">
    <property type="entry name" value="Znf_put"/>
</dbReference>
<dbReference type="STRING" id="488535.SAMN04487963_0756"/>
<dbReference type="EMBL" id="FOUE01000001">
    <property type="protein sequence ID" value="SFL96252.1"/>
    <property type="molecule type" value="Genomic_DNA"/>
</dbReference>
<proteinExistence type="predicted"/>
<keyword evidence="2" id="KW-0479">Metal-binding</keyword>
<protein>
    <submittedName>
        <fullName evidence="2">Putative zinc-finger</fullName>
    </submittedName>
</protein>
<dbReference type="Proteomes" id="UP000198519">
    <property type="component" value="Unassembled WGS sequence"/>
</dbReference>
<name>A0A1I4LZ54_9GAMM</name>
<dbReference type="RefSeq" id="WP_092020530.1">
    <property type="nucleotide sequence ID" value="NZ_FOUE01000001.1"/>
</dbReference>
<sequence>MLMCRELATIASDYLDGRLGPGKRISVKVHLMMCRHCRAFVSNLRHTVVLMKAHSSQTPAPDYLLRLDDEIARVLADQEQSPSDR</sequence>
<dbReference type="GO" id="GO:0008270">
    <property type="term" value="F:zinc ion binding"/>
    <property type="evidence" value="ECO:0007669"/>
    <property type="project" value="UniProtKB-KW"/>
</dbReference>
<dbReference type="OrthoDB" id="8374021at2"/>
<dbReference type="InterPro" id="IPR041916">
    <property type="entry name" value="Anti_sigma_zinc_sf"/>
</dbReference>
<evidence type="ECO:0000313" key="2">
    <source>
        <dbReference type="EMBL" id="SFL96252.1"/>
    </source>
</evidence>
<keyword evidence="2" id="KW-0862">Zinc</keyword>
<gene>
    <name evidence="2" type="ORF">SAMN04487963_0756</name>
</gene>
<reference evidence="3" key="1">
    <citation type="submission" date="2016-10" db="EMBL/GenBank/DDBJ databases">
        <authorList>
            <person name="Varghese N."/>
            <person name="Submissions S."/>
        </authorList>
    </citation>
    <scope>NUCLEOTIDE SEQUENCE [LARGE SCALE GENOMIC DNA]</scope>
    <source>
        <strain evidence="3">CGMCC 1.7061</strain>
    </source>
</reference>
<evidence type="ECO:0000313" key="3">
    <source>
        <dbReference type="Proteomes" id="UP000198519"/>
    </source>
</evidence>
<evidence type="ECO:0000259" key="1">
    <source>
        <dbReference type="Pfam" id="PF13490"/>
    </source>
</evidence>